<comment type="subcellular location">
    <subcellularLocation>
        <location evidence="1">Membrane</location>
        <topology evidence="1">Multi-pass membrane protein</topology>
    </subcellularLocation>
</comment>
<feature type="transmembrane region" description="Helical" evidence="6">
    <location>
        <begin position="41"/>
        <end position="60"/>
    </location>
</feature>
<keyword evidence="4 6" id="KW-0472">Membrane</keyword>
<evidence type="ECO:0000256" key="1">
    <source>
        <dbReference type="ARBA" id="ARBA00004141"/>
    </source>
</evidence>
<dbReference type="PANTHER" id="PTHR33048">
    <property type="entry name" value="PTH11-LIKE INTEGRAL MEMBRANE PROTEIN (AFU_ORTHOLOGUE AFUA_5G11245)"/>
    <property type="match status" value="1"/>
</dbReference>
<keyword evidence="3 6" id="KW-1133">Transmembrane helix</keyword>
<proteinExistence type="inferred from homology"/>
<organism evidence="8 9">
    <name type="scientific">Bionectria ochroleuca</name>
    <name type="common">Gliocladium roseum</name>
    <dbReference type="NCBI Taxonomy" id="29856"/>
    <lineage>
        <taxon>Eukaryota</taxon>
        <taxon>Fungi</taxon>
        <taxon>Dikarya</taxon>
        <taxon>Ascomycota</taxon>
        <taxon>Pezizomycotina</taxon>
        <taxon>Sordariomycetes</taxon>
        <taxon>Hypocreomycetidae</taxon>
        <taxon>Hypocreales</taxon>
        <taxon>Bionectriaceae</taxon>
        <taxon>Clonostachys</taxon>
    </lineage>
</organism>
<feature type="transmembrane region" description="Helical" evidence="6">
    <location>
        <begin position="129"/>
        <end position="150"/>
    </location>
</feature>
<evidence type="ECO:0000256" key="6">
    <source>
        <dbReference type="SAM" id="Phobius"/>
    </source>
</evidence>
<dbReference type="InterPro" id="IPR052337">
    <property type="entry name" value="SAT4-like"/>
</dbReference>
<sequence length="389" mass="43017">MSSASAITIAADSNLTGEEIAEIAYGYGGIRPTNVGAASEVLIYVFLIICTAVICLRVWVRTFRAESKQKWGVPDYLAIVGFLPYIPAAVFGILAAHYGIGATDEHLDSIEGGDFIRIRGMEYLMYYELTYFSASTITKYAIAATILTICTEKRFIYPIWAVMILMAVAAAACLVTLFVNCVPFSAYWNIKLGKCKSANGFLILSYVGTSAQILVDWTCAIMPFFIVYRLQMPRRAKISVVGVLGLGVLASVAALMRIISYQYIDTRRYPDNHMLSRAVAEGRLLLWSILESSFAIIACSLPSLKKLFTSCIGRSFNRSGDASRSKRTYGNQTPLQSLPGIHTTSVTGNKWDRLHDDMDDSSTHQIMRRTDIHIETDSNQSYTKPSAMV</sequence>
<evidence type="ECO:0000256" key="5">
    <source>
        <dbReference type="ARBA" id="ARBA00038359"/>
    </source>
</evidence>
<feature type="transmembrane region" description="Helical" evidence="6">
    <location>
        <begin position="76"/>
        <end position="100"/>
    </location>
</feature>
<dbReference type="PANTHER" id="PTHR33048:SF15">
    <property type="entry name" value="INTEGRAL MEMBRANE PROTEIN"/>
    <property type="match status" value="1"/>
</dbReference>
<protein>
    <recommendedName>
        <fullName evidence="7">Rhodopsin domain-containing protein</fullName>
    </recommendedName>
</protein>
<evidence type="ECO:0000313" key="8">
    <source>
        <dbReference type="EMBL" id="VUC24337.1"/>
    </source>
</evidence>
<evidence type="ECO:0000313" key="9">
    <source>
        <dbReference type="Proteomes" id="UP000766486"/>
    </source>
</evidence>
<comment type="caution">
    <text evidence="8">The sequence shown here is derived from an EMBL/GenBank/DDBJ whole genome shotgun (WGS) entry which is preliminary data.</text>
</comment>
<dbReference type="InterPro" id="IPR049326">
    <property type="entry name" value="Rhodopsin_dom_fungi"/>
</dbReference>
<keyword evidence="2 6" id="KW-0812">Transmembrane</keyword>
<comment type="similarity">
    <text evidence="5">Belongs to the SAT4 family.</text>
</comment>
<feature type="transmembrane region" description="Helical" evidence="6">
    <location>
        <begin position="200"/>
        <end position="228"/>
    </location>
</feature>
<feature type="domain" description="Rhodopsin" evidence="7">
    <location>
        <begin position="56"/>
        <end position="309"/>
    </location>
</feature>
<evidence type="ECO:0000256" key="2">
    <source>
        <dbReference type="ARBA" id="ARBA00022692"/>
    </source>
</evidence>
<dbReference type="Proteomes" id="UP000766486">
    <property type="component" value="Unassembled WGS sequence"/>
</dbReference>
<dbReference type="EMBL" id="CABFNS010000718">
    <property type="protein sequence ID" value="VUC24337.1"/>
    <property type="molecule type" value="Genomic_DNA"/>
</dbReference>
<evidence type="ECO:0000256" key="4">
    <source>
        <dbReference type="ARBA" id="ARBA00023136"/>
    </source>
</evidence>
<dbReference type="Pfam" id="PF20684">
    <property type="entry name" value="Fung_rhodopsin"/>
    <property type="match status" value="1"/>
</dbReference>
<accession>A0ABY6U059</accession>
<feature type="transmembrane region" description="Helical" evidence="6">
    <location>
        <begin position="284"/>
        <end position="304"/>
    </location>
</feature>
<evidence type="ECO:0000259" key="7">
    <source>
        <dbReference type="Pfam" id="PF20684"/>
    </source>
</evidence>
<reference evidence="8 9" key="1">
    <citation type="submission" date="2019-06" db="EMBL/GenBank/DDBJ databases">
        <authorList>
            <person name="Broberg M."/>
        </authorList>
    </citation>
    <scope>NUCLEOTIDE SEQUENCE [LARGE SCALE GENOMIC DNA]</scope>
</reference>
<name>A0ABY6U059_BIOOC</name>
<keyword evidence="9" id="KW-1185">Reference proteome</keyword>
<feature type="transmembrane region" description="Helical" evidence="6">
    <location>
        <begin position="240"/>
        <end position="264"/>
    </location>
</feature>
<feature type="transmembrane region" description="Helical" evidence="6">
    <location>
        <begin position="162"/>
        <end position="188"/>
    </location>
</feature>
<gene>
    <name evidence="8" type="ORF">CLO192961_LOCUS138432</name>
</gene>
<evidence type="ECO:0000256" key="3">
    <source>
        <dbReference type="ARBA" id="ARBA00022989"/>
    </source>
</evidence>